<dbReference type="InterPro" id="IPR050991">
    <property type="entry name" value="ECM_Regulatory_Proteins"/>
</dbReference>
<sequence>MTSFLADRGSPRDLVIRDITDTTMGLSWTAAPGAVRRYRIVWKSLYDGQTGESTVPGNVINTVLENLQPETKYKMSVIASYKSGDGAPLEGEATTEVSPNARRVRVDEETENSMRVTWQPAPGKVVSYRVVYRPVSGGRQVVAKVPATSTTTVLKRLQPLTKYNISVIPMYKSGEGKHRQGEGTTGMYYI</sequence>
<reference evidence="11 12" key="1">
    <citation type="submission" date="2019-04" db="EMBL/GenBank/DDBJ databases">
        <title>Draft genome of the big-headed turtle Platysternon megacephalum.</title>
        <authorList>
            <person name="Gong S."/>
        </authorList>
    </citation>
    <scope>NUCLEOTIDE SEQUENCE [LARGE SCALE GENOMIC DNA]</scope>
    <source>
        <strain evidence="11">DO16091913</strain>
        <tissue evidence="11">Muscle</tissue>
    </source>
</reference>
<dbReference type="Gene3D" id="2.60.40.10">
    <property type="entry name" value="Immunoglobulins"/>
    <property type="match status" value="2"/>
</dbReference>
<protein>
    <submittedName>
        <fullName evidence="11">Putative nucleoredoxin</fullName>
    </submittedName>
</protein>
<gene>
    <name evidence="11" type="ORF">DR999_PMT22886</name>
</gene>
<name>A0A4D9DH83_9SAUR</name>
<evidence type="ECO:0000259" key="10">
    <source>
        <dbReference type="PROSITE" id="PS50853"/>
    </source>
</evidence>
<evidence type="ECO:0000256" key="5">
    <source>
        <dbReference type="ARBA" id="ARBA00022889"/>
    </source>
</evidence>
<dbReference type="PROSITE" id="PS50853">
    <property type="entry name" value="FN3"/>
    <property type="match status" value="2"/>
</dbReference>
<evidence type="ECO:0000256" key="6">
    <source>
        <dbReference type="ARBA" id="ARBA00023119"/>
    </source>
</evidence>
<dbReference type="STRING" id="55544.A0A4D9DH83"/>
<dbReference type="GO" id="GO:0005581">
    <property type="term" value="C:collagen trimer"/>
    <property type="evidence" value="ECO:0007669"/>
    <property type="project" value="UniProtKB-KW"/>
</dbReference>
<feature type="domain" description="Fibronectin type-III" evidence="10">
    <location>
        <begin position="101"/>
        <end position="190"/>
    </location>
</feature>
<evidence type="ECO:0000256" key="3">
    <source>
        <dbReference type="ARBA" id="ARBA00022530"/>
    </source>
</evidence>
<keyword evidence="7" id="KW-1015">Disulfide bond</keyword>
<evidence type="ECO:0000256" key="2">
    <source>
        <dbReference type="ARBA" id="ARBA00022525"/>
    </source>
</evidence>
<reference evidence="11 12" key="2">
    <citation type="submission" date="2019-04" db="EMBL/GenBank/DDBJ databases">
        <title>The genome sequence of big-headed turtle.</title>
        <authorList>
            <person name="Gong S."/>
        </authorList>
    </citation>
    <scope>NUCLEOTIDE SEQUENCE [LARGE SCALE GENOMIC DNA]</scope>
    <source>
        <strain evidence="11">DO16091913</strain>
        <tissue evidence="11">Muscle</tissue>
    </source>
</reference>
<dbReference type="SMART" id="SM00060">
    <property type="entry name" value="FN3"/>
    <property type="match status" value="2"/>
</dbReference>
<dbReference type="InterPro" id="IPR036116">
    <property type="entry name" value="FN3_sf"/>
</dbReference>
<dbReference type="InterPro" id="IPR003961">
    <property type="entry name" value="FN3_dom"/>
</dbReference>
<evidence type="ECO:0000256" key="4">
    <source>
        <dbReference type="ARBA" id="ARBA00022737"/>
    </source>
</evidence>
<feature type="domain" description="Fibronectin type-III" evidence="10">
    <location>
        <begin position="10"/>
        <end position="100"/>
    </location>
</feature>
<keyword evidence="6" id="KW-0176">Collagen</keyword>
<keyword evidence="8" id="KW-0325">Glycoprotein</keyword>
<proteinExistence type="inferred from homology"/>
<evidence type="ECO:0000256" key="1">
    <source>
        <dbReference type="ARBA" id="ARBA00004498"/>
    </source>
</evidence>
<evidence type="ECO:0000313" key="11">
    <source>
        <dbReference type="EMBL" id="TFJ95527.1"/>
    </source>
</evidence>
<evidence type="ECO:0000256" key="7">
    <source>
        <dbReference type="ARBA" id="ARBA00023157"/>
    </source>
</evidence>
<dbReference type="EMBL" id="QXTE01005348">
    <property type="protein sequence ID" value="TFJ95527.1"/>
    <property type="molecule type" value="Genomic_DNA"/>
</dbReference>
<keyword evidence="5" id="KW-0130">Cell adhesion</keyword>
<keyword evidence="3" id="KW-0272">Extracellular matrix</keyword>
<dbReference type="Pfam" id="PF00041">
    <property type="entry name" value="fn3"/>
    <property type="match status" value="2"/>
</dbReference>
<keyword evidence="4" id="KW-0677">Repeat</keyword>
<accession>A0A4D9DH83</accession>
<dbReference type="AlphaFoldDB" id="A0A4D9DH83"/>
<evidence type="ECO:0000256" key="8">
    <source>
        <dbReference type="ARBA" id="ARBA00023180"/>
    </source>
</evidence>
<comment type="caution">
    <text evidence="11">The sequence shown here is derived from an EMBL/GenBank/DDBJ whole genome shotgun (WGS) entry which is preliminary data.</text>
</comment>
<dbReference type="InterPro" id="IPR013783">
    <property type="entry name" value="Ig-like_fold"/>
</dbReference>
<dbReference type="SUPFAM" id="SSF49265">
    <property type="entry name" value="Fibronectin type III"/>
    <property type="match status" value="1"/>
</dbReference>
<organism evidence="11 12">
    <name type="scientific">Platysternon megacephalum</name>
    <name type="common">big-headed turtle</name>
    <dbReference type="NCBI Taxonomy" id="55544"/>
    <lineage>
        <taxon>Eukaryota</taxon>
        <taxon>Metazoa</taxon>
        <taxon>Chordata</taxon>
        <taxon>Craniata</taxon>
        <taxon>Vertebrata</taxon>
        <taxon>Euteleostomi</taxon>
        <taxon>Archelosauria</taxon>
        <taxon>Testudinata</taxon>
        <taxon>Testudines</taxon>
        <taxon>Cryptodira</taxon>
        <taxon>Durocryptodira</taxon>
        <taxon>Testudinoidea</taxon>
        <taxon>Platysternidae</taxon>
        <taxon>Platysternon</taxon>
    </lineage>
</organism>
<dbReference type="FunFam" id="2.60.40.10:FF:000018">
    <property type="entry name" value="collagen alpha-1(XII) chain isoform X1"/>
    <property type="match status" value="1"/>
</dbReference>
<dbReference type="OrthoDB" id="9934270at2759"/>
<dbReference type="FunFam" id="2.60.40.10:FF:000121">
    <property type="entry name" value="Collagen type XII alpha 1 chain"/>
    <property type="match status" value="1"/>
</dbReference>
<dbReference type="Proteomes" id="UP000297703">
    <property type="component" value="Unassembled WGS sequence"/>
</dbReference>
<evidence type="ECO:0000313" key="12">
    <source>
        <dbReference type="Proteomes" id="UP000297703"/>
    </source>
</evidence>
<dbReference type="CDD" id="cd00063">
    <property type="entry name" value="FN3"/>
    <property type="match status" value="2"/>
</dbReference>
<keyword evidence="2" id="KW-0964">Secreted</keyword>
<comment type="similarity">
    <text evidence="9">Belongs to the fibril-associated collagens with interrupted helices (FACIT) family.</text>
</comment>
<keyword evidence="12" id="KW-1185">Reference proteome</keyword>
<dbReference type="GO" id="GO:0007155">
    <property type="term" value="P:cell adhesion"/>
    <property type="evidence" value="ECO:0007669"/>
    <property type="project" value="UniProtKB-KW"/>
</dbReference>
<comment type="subcellular location">
    <subcellularLocation>
        <location evidence="1">Secreted</location>
        <location evidence="1">Extracellular space</location>
        <location evidence="1">Extracellular matrix</location>
    </subcellularLocation>
</comment>
<dbReference type="PANTHER" id="PTHR46708:SF2">
    <property type="entry name" value="FIBRONECTIN TYPE-III DOMAIN-CONTAINING PROTEIN"/>
    <property type="match status" value="1"/>
</dbReference>
<evidence type="ECO:0000256" key="9">
    <source>
        <dbReference type="ARBA" id="ARBA00049648"/>
    </source>
</evidence>
<dbReference type="PANTHER" id="PTHR46708">
    <property type="entry name" value="TENASCIN"/>
    <property type="match status" value="1"/>
</dbReference>